<reference evidence="1 2" key="1">
    <citation type="submission" date="2021-08" db="EMBL/GenBank/DDBJ databases">
        <title>Draft Genome Sequence of Phanerochaete sordida strain YK-624.</title>
        <authorList>
            <person name="Mori T."/>
            <person name="Dohra H."/>
            <person name="Suzuki T."/>
            <person name="Kawagishi H."/>
            <person name="Hirai H."/>
        </authorList>
    </citation>
    <scope>NUCLEOTIDE SEQUENCE [LARGE SCALE GENOMIC DNA]</scope>
    <source>
        <strain evidence="1 2">YK-624</strain>
    </source>
</reference>
<dbReference type="Gene3D" id="3.80.10.10">
    <property type="entry name" value="Ribonuclease Inhibitor"/>
    <property type="match status" value="1"/>
</dbReference>
<keyword evidence="2" id="KW-1185">Reference proteome</keyword>
<proteinExistence type="predicted"/>
<dbReference type="AlphaFoldDB" id="A0A9P3LHB5"/>
<evidence type="ECO:0000313" key="2">
    <source>
        <dbReference type="Proteomes" id="UP000703269"/>
    </source>
</evidence>
<accession>A0A9P3LHB5</accession>
<dbReference type="EMBL" id="BPQB01000048">
    <property type="protein sequence ID" value="GJE95366.1"/>
    <property type="molecule type" value="Genomic_DNA"/>
</dbReference>
<organism evidence="1 2">
    <name type="scientific">Phanerochaete sordida</name>
    <dbReference type="NCBI Taxonomy" id="48140"/>
    <lineage>
        <taxon>Eukaryota</taxon>
        <taxon>Fungi</taxon>
        <taxon>Dikarya</taxon>
        <taxon>Basidiomycota</taxon>
        <taxon>Agaricomycotina</taxon>
        <taxon>Agaricomycetes</taxon>
        <taxon>Polyporales</taxon>
        <taxon>Phanerochaetaceae</taxon>
        <taxon>Phanerochaete</taxon>
    </lineage>
</organism>
<dbReference type="InterPro" id="IPR032675">
    <property type="entry name" value="LRR_dom_sf"/>
</dbReference>
<gene>
    <name evidence="1" type="ORF">PsYK624_115500</name>
</gene>
<protein>
    <submittedName>
        <fullName evidence="1">Uncharacterized protein</fullName>
    </submittedName>
</protein>
<dbReference type="Proteomes" id="UP000703269">
    <property type="component" value="Unassembled WGS sequence"/>
</dbReference>
<comment type="caution">
    <text evidence="1">The sequence shown here is derived from an EMBL/GenBank/DDBJ whole genome shotgun (WGS) entry which is preliminary data.</text>
</comment>
<evidence type="ECO:0000313" key="1">
    <source>
        <dbReference type="EMBL" id="GJE95366.1"/>
    </source>
</evidence>
<dbReference type="OrthoDB" id="3174539at2759"/>
<name>A0A9P3LHB5_9APHY</name>
<sequence>MFITRPPVDAEWARFQHHARRVRELCENECAEFDADKFSDAEEEQALNIIRKSCPRPVFPQLRSLFVSVSGRRPHHIWTLRCETLESLTIHLSRLDSTSERILRALPQVVPCLTEVVLVYADGPYFESTETRYFEMFLPLRHLRNLRQLTGTKHPLPLDLIVHLSRADPFNDIELAISPSNIRLWDCPNIGRFLSLSRLTIKFVEHTYPSEWAAFLCALSAAPLQFISLSFHLSKGHRTATLPPLFHALGQFRLLKDCTVSDDSKTAWPWDGEPLSVSSLRPLLQVRSIERFMLHNLPLKTSTPFCEELATALPRLEMLDVSNRDQQLLPEHSMPLEDLAHLVARCPRLEDVAVYCAPIPAGWSFTDPYPDAPSSRLACLTVKTDDMPSEAESQVCALFIRYFPNASQSSDRCYCLHDVVVWPGSIEAYQSYMTMVYQEMEDDERRREEADEEDWYDQRRRQGYWM</sequence>